<name>A0A8J4YQH3_CHIOP</name>
<evidence type="ECO:0000313" key="2">
    <source>
        <dbReference type="EMBL" id="KAG0724685.1"/>
    </source>
</evidence>
<dbReference type="Proteomes" id="UP000770661">
    <property type="component" value="Unassembled WGS sequence"/>
</dbReference>
<sequence length="145" mass="16084">MTHLPYPYAPPAKVATHLARPRNNLRRQCWPACAAEAILTMGIHETLLSKGEDFPHPNFATPPPWSPLQSPHHSSLERPKAHWLPAALRLEMRQVMEDLNDPCLPHYFTDGSRSSQTGAAGGVFGERKNPRNNGVQKFGPQLPPG</sequence>
<evidence type="ECO:0000313" key="3">
    <source>
        <dbReference type="Proteomes" id="UP000770661"/>
    </source>
</evidence>
<proteinExistence type="predicted"/>
<protein>
    <submittedName>
        <fullName evidence="2">Uncharacterized protein</fullName>
    </submittedName>
</protein>
<gene>
    <name evidence="2" type="ORF">GWK47_040083</name>
</gene>
<organism evidence="2 3">
    <name type="scientific">Chionoecetes opilio</name>
    <name type="common">Atlantic snow crab</name>
    <name type="synonym">Cancer opilio</name>
    <dbReference type="NCBI Taxonomy" id="41210"/>
    <lineage>
        <taxon>Eukaryota</taxon>
        <taxon>Metazoa</taxon>
        <taxon>Ecdysozoa</taxon>
        <taxon>Arthropoda</taxon>
        <taxon>Crustacea</taxon>
        <taxon>Multicrustacea</taxon>
        <taxon>Malacostraca</taxon>
        <taxon>Eumalacostraca</taxon>
        <taxon>Eucarida</taxon>
        <taxon>Decapoda</taxon>
        <taxon>Pleocyemata</taxon>
        <taxon>Brachyura</taxon>
        <taxon>Eubrachyura</taxon>
        <taxon>Majoidea</taxon>
        <taxon>Majidae</taxon>
        <taxon>Chionoecetes</taxon>
    </lineage>
</organism>
<feature type="region of interest" description="Disordered" evidence="1">
    <location>
        <begin position="108"/>
        <end position="145"/>
    </location>
</feature>
<evidence type="ECO:0000256" key="1">
    <source>
        <dbReference type="SAM" id="MobiDB-lite"/>
    </source>
</evidence>
<dbReference type="AlphaFoldDB" id="A0A8J4YQH3"/>
<dbReference type="EMBL" id="JACEEZ010006540">
    <property type="protein sequence ID" value="KAG0724685.1"/>
    <property type="molecule type" value="Genomic_DNA"/>
</dbReference>
<feature type="region of interest" description="Disordered" evidence="1">
    <location>
        <begin position="58"/>
        <end position="77"/>
    </location>
</feature>
<keyword evidence="3" id="KW-1185">Reference proteome</keyword>
<accession>A0A8J4YQH3</accession>
<reference evidence="2" key="1">
    <citation type="submission" date="2020-07" db="EMBL/GenBank/DDBJ databases">
        <title>The High-quality genome of the commercially important snow crab, Chionoecetes opilio.</title>
        <authorList>
            <person name="Jeong J.-H."/>
            <person name="Ryu S."/>
        </authorList>
    </citation>
    <scope>NUCLEOTIDE SEQUENCE</scope>
    <source>
        <strain evidence="2">MADBK_172401_WGS</strain>
        <tissue evidence="2">Digestive gland</tissue>
    </source>
</reference>
<comment type="caution">
    <text evidence="2">The sequence shown here is derived from an EMBL/GenBank/DDBJ whole genome shotgun (WGS) entry which is preliminary data.</text>
</comment>